<dbReference type="InterPro" id="IPR036868">
    <property type="entry name" value="TusA-like_sf"/>
</dbReference>
<dbReference type="Gene3D" id="3.30.110.40">
    <property type="entry name" value="TusA-like domain"/>
    <property type="match status" value="1"/>
</dbReference>
<dbReference type="EMBL" id="NPKH01000014">
    <property type="protein sequence ID" value="PAP96198.1"/>
    <property type="molecule type" value="Genomic_DNA"/>
</dbReference>
<feature type="domain" description="UPF0033" evidence="2">
    <location>
        <begin position="21"/>
        <end position="88"/>
    </location>
</feature>
<evidence type="ECO:0000256" key="1">
    <source>
        <dbReference type="ARBA" id="ARBA00008984"/>
    </source>
</evidence>
<accession>A0A271KK53</accession>
<name>A0A271KK53_9HYPH</name>
<dbReference type="Proteomes" id="UP000215931">
    <property type="component" value="Unassembled WGS sequence"/>
</dbReference>
<dbReference type="OrthoDB" id="9797551at2"/>
<comment type="similarity">
    <text evidence="1">Belongs to the sulfur carrier protein TusA family.</text>
</comment>
<dbReference type="AlphaFoldDB" id="A0A271KK53"/>
<keyword evidence="4" id="KW-1185">Reference proteome</keyword>
<evidence type="ECO:0000313" key="4">
    <source>
        <dbReference type="Proteomes" id="UP000215931"/>
    </source>
</evidence>
<dbReference type="SUPFAM" id="SSF64307">
    <property type="entry name" value="SirA-like"/>
    <property type="match status" value="1"/>
</dbReference>
<sequence>MLEQEDGGQEDRPSTSHAAVYDLKGLNCPLPVLKAKKRLATMQPGSRLWLETTDPLAVIDIPAFCTESGHRLIETAAISGGHRFLVERGGG</sequence>
<dbReference type="Pfam" id="PF01206">
    <property type="entry name" value="TusA"/>
    <property type="match status" value="1"/>
</dbReference>
<dbReference type="PANTHER" id="PTHR33279:SF6">
    <property type="entry name" value="SULFUR CARRIER PROTEIN YEDF-RELATED"/>
    <property type="match status" value="1"/>
</dbReference>
<organism evidence="3 4">
    <name type="scientific">Mesorhizobium wenxiniae</name>
    <dbReference type="NCBI Taxonomy" id="2014805"/>
    <lineage>
        <taxon>Bacteria</taxon>
        <taxon>Pseudomonadati</taxon>
        <taxon>Pseudomonadota</taxon>
        <taxon>Alphaproteobacteria</taxon>
        <taxon>Hyphomicrobiales</taxon>
        <taxon>Phyllobacteriaceae</taxon>
        <taxon>Mesorhizobium</taxon>
    </lineage>
</organism>
<dbReference type="PANTHER" id="PTHR33279">
    <property type="entry name" value="SULFUR CARRIER PROTEIN YEDF-RELATED"/>
    <property type="match status" value="1"/>
</dbReference>
<dbReference type="RefSeq" id="WP_095517833.1">
    <property type="nucleotide sequence ID" value="NZ_NPKH01000014.1"/>
</dbReference>
<proteinExistence type="inferred from homology"/>
<evidence type="ECO:0000259" key="2">
    <source>
        <dbReference type="Pfam" id="PF01206"/>
    </source>
</evidence>
<dbReference type="CDD" id="cd00291">
    <property type="entry name" value="SirA_YedF_YeeD"/>
    <property type="match status" value="1"/>
</dbReference>
<protein>
    <submittedName>
        <fullName evidence="3">Response regulator SirA</fullName>
    </submittedName>
</protein>
<reference evidence="3 4" key="1">
    <citation type="submission" date="2017-08" db="EMBL/GenBank/DDBJ databases">
        <title>Mesorhizobium wenxinae sp. nov., a novel rhizobial species isolated from root nodules of chickpea (Cicer arietinum L.).</title>
        <authorList>
            <person name="Zhang J."/>
        </authorList>
    </citation>
    <scope>NUCLEOTIDE SEQUENCE [LARGE SCALE GENOMIC DNA]</scope>
    <source>
        <strain evidence="4">WYCCWR 10019</strain>
    </source>
</reference>
<dbReference type="InterPro" id="IPR001455">
    <property type="entry name" value="TusA-like"/>
</dbReference>
<gene>
    <name evidence="3" type="ORF">CIT31_05805</name>
</gene>
<comment type="caution">
    <text evidence="3">The sequence shown here is derived from an EMBL/GenBank/DDBJ whole genome shotgun (WGS) entry which is preliminary data.</text>
</comment>
<evidence type="ECO:0000313" key="3">
    <source>
        <dbReference type="EMBL" id="PAP96198.1"/>
    </source>
</evidence>